<sequence length="101" mass="12108">MTYMDDIQRNTMDLKKTHQMLLVTYPTRSDDDNQTIESFNPERTKHWNYAEALAILQAYFNSYLKFQRFRRANGDFNSPYFDVIRKEIGQATENLDTLKAW</sequence>
<organism evidence="1">
    <name type="scientific">viral metagenome</name>
    <dbReference type="NCBI Taxonomy" id="1070528"/>
    <lineage>
        <taxon>unclassified sequences</taxon>
        <taxon>metagenomes</taxon>
        <taxon>organismal metagenomes</taxon>
    </lineage>
</organism>
<protein>
    <submittedName>
        <fullName evidence="1">Uncharacterized protein</fullName>
    </submittedName>
</protein>
<accession>A0A6C0AH71</accession>
<name>A0A6C0AH71_9ZZZZ</name>
<dbReference type="AlphaFoldDB" id="A0A6C0AH71"/>
<dbReference type="EMBL" id="MN740625">
    <property type="protein sequence ID" value="QHS79072.1"/>
    <property type="molecule type" value="Genomic_DNA"/>
</dbReference>
<proteinExistence type="predicted"/>
<reference evidence="1" key="1">
    <citation type="journal article" date="2020" name="Nature">
        <title>Giant virus diversity and host interactions through global metagenomics.</title>
        <authorList>
            <person name="Schulz F."/>
            <person name="Roux S."/>
            <person name="Paez-Espino D."/>
            <person name="Jungbluth S."/>
            <person name="Walsh D.A."/>
            <person name="Denef V.J."/>
            <person name="McMahon K.D."/>
            <person name="Konstantinidis K.T."/>
            <person name="Eloe-Fadrosh E.A."/>
            <person name="Kyrpides N.C."/>
            <person name="Woyke T."/>
        </authorList>
    </citation>
    <scope>NUCLEOTIDE SEQUENCE</scope>
    <source>
        <strain evidence="1">GVMAG-S-1035118-87</strain>
    </source>
</reference>
<evidence type="ECO:0000313" key="1">
    <source>
        <dbReference type="EMBL" id="QHS79072.1"/>
    </source>
</evidence>